<sequence length="446" mass="51279">MKKWLFTLIIVLTTNLVLFAQNLETGIKALYYEKYSEAQSILETIVNKNPNDTKAAYWLGQVYLQNNNFPDRITKAKQIYQESLSKNFNSPYLLVGMGEIDLLTNNDIPSAKQKFEQAILSSKEDPDILNAVGRANASGKNTTGDPSYSIEILKKTAMQDPKNPDIEYNLALNSLKLNPNDQKTDIDYLLKAITLDNKYSKAYFTIGKIYYDVNPILANDNFLKSMAMDSNYAPSYRWAFNLAVKNKNYILAEKYIKKYIALSEDKTLSQYYLAWIEIQNKDYASAQKNISIYLSNSSLKQIQNGAYILAAKAFSPIVDSSKFYYEKAIKTDTIHRLEAIDSLINIYGRDKDTMNMFIWMKKKYISILASENEYKNETLTPQICTLALKNIPFFKDKEEYAFIDSIFRNYVQLYPNDEFGYYGIVKISMGIDSSYQKALQPINSYI</sequence>
<dbReference type="Gene3D" id="1.25.40.10">
    <property type="entry name" value="Tetratricopeptide repeat domain"/>
    <property type="match status" value="2"/>
</dbReference>
<comment type="caution">
    <text evidence="1">The sequence shown here is derived from an EMBL/GenBank/DDBJ whole genome shotgun (WGS) entry which is preliminary data.</text>
</comment>
<dbReference type="Pfam" id="PF13432">
    <property type="entry name" value="TPR_16"/>
    <property type="match status" value="1"/>
</dbReference>
<dbReference type="Proteomes" id="UP000249645">
    <property type="component" value="Unassembled WGS sequence"/>
</dbReference>
<dbReference type="SUPFAM" id="SSF81901">
    <property type="entry name" value="HCP-like"/>
    <property type="match status" value="2"/>
</dbReference>
<protein>
    <submittedName>
        <fullName evidence="1">Uncharacterized protein</fullName>
    </submittedName>
</protein>
<feature type="non-terminal residue" evidence="1">
    <location>
        <position position="446"/>
    </location>
</feature>
<name>A0A2W5F2X8_9SPHI</name>
<evidence type="ECO:0000313" key="2">
    <source>
        <dbReference type="Proteomes" id="UP000249645"/>
    </source>
</evidence>
<dbReference type="PANTHER" id="PTHR12558:SF13">
    <property type="entry name" value="CELL DIVISION CYCLE PROTEIN 27 HOMOLOG"/>
    <property type="match status" value="1"/>
</dbReference>
<dbReference type="EMBL" id="QFOI01000168">
    <property type="protein sequence ID" value="PZP48197.1"/>
    <property type="molecule type" value="Genomic_DNA"/>
</dbReference>
<evidence type="ECO:0000313" key="1">
    <source>
        <dbReference type="EMBL" id="PZP48197.1"/>
    </source>
</evidence>
<reference evidence="1 2" key="1">
    <citation type="submission" date="2017-11" db="EMBL/GenBank/DDBJ databases">
        <title>Infants hospitalized years apart are colonized by the same room-sourced microbial strains.</title>
        <authorList>
            <person name="Brooks B."/>
            <person name="Olm M.R."/>
            <person name="Firek B.A."/>
            <person name="Baker R."/>
            <person name="Thomas B.C."/>
            <person name="Morowitz M.J."/>
            <person name="Banfield J.F."/>
        </authorList>
    </citation>
    <scope>NUCLEOTIDE SEQUENCE [LARGE SCALE GENOMIC DNA]</scope>
    <source>
        <strain evidence="1">S2_009_000_R2_76</strain>
    </source>
</reference>
<gene>
    <name evidence="1" type="ORF">DI598_10200</name>
</gene>
<accession>A0A2W5F2X8</accession>
<organism evidence="1 2">
    <name type="scientific">Pseudopedobacter saltans</name>
    <dbReference type="NCBI Taxonomy" id="151895"/>
    <lineage>
        <taxon>Bacteria</taxon>
        <taxon>Pseudomonadati</taxon>
        <taxon>Bacteroidota</taxon>
        <taxon>Sphingobacteriia</taxon>
        <taxon>Sphingobacteriales</taxon>
        <taxon>Sphingobacteriaceae</taxon>
        <taxon>Pseudopedobacter</taxon>
    </lineage>
</organism>
<proteinExistence type="predicted"/>
<dbReference type="AlphaFoldDB" id="A0A2W5F2X8"/>
<dbReference type="InterPro" id="IPR011990">
    <property type="entry name" value="TPR-like_helical_dom_sf"/>
</dbReference>
<dbReference type="PANTHER" id="PTHR12558">
    <property type="entry name" value="CELL DIVISION CYCLE 16,23,27"/>
    <property type="match status" value="1"/>
</dbReference>